<dbReference type="Proteomes" id="UP000229370">
    <property type="component" value="Unassembled WGS sequence"/>
</dbReference>
<organism evidence="1 2">
    <name type="scientific">Candidatus Roizmanbacteria bacterium CG_4_8_14_3_um_filter_36_10</name>
    <dbReference type="NCBI Taxonomy" id="1974834"/>
    <lineage>
        <taxon>Bacteria</taxon>
        <taxon>Candidatus Roizmaniibacteriota</taxon>
    </lineage>
</organism>
<reference evidence="2" key="1">
    <citation type="submission" date="2017-09" db="EMBL/GenBank/DDBJ databases">
        <title>Depth-based differentiation of microbial function through sediment-hosted aquifers and enrichment of novel symbionts in the deep terrestrial subsurface.</title>
        <authorList>
            <person name="Probst A.J."/>
            <person name="Ladd B."/>
            <person name="Jarett J.K."/>
            <person name="Geller-Mcgrath D.E."/>
            <person name="Sieber C.M.K."/>
            <person name="Emerson J.B."/>
            <person name="Anantharaman K."/>
            <person name="Thomas B.C."/>
            <person name="Malmstrom R."/>
            <person name="Stieglmeier M."/>
            <person name="Klingl A."/>
            <person name="Woyke T."/>
            <person name="Ryan C.M."/>
            <person name="Banfield J.F."/>
        </authorList>
    </citation>
    <scope>NUCLEOTIDE SEQUENCE [LARGE SCALE GENOMIC DNA]</scope>
</reference>
<dbReference type="AlphaFoldDB" id="A0A2M8GNH8"/>
<evidence type="ECO:0008006" key="3">
    <source>
        <dbReference type="Google" id="ProtNLM"/>
    </source>
</evidence>
<dbReference type="Pfam" id="PF14584">
    <property type="entry name" value="DUF4446"/>
    <property type="match status" value="1"/>
</dbReference>
<name>A0A2M8GNH8_9BACT</name>
<comment type="caution">
    <text evidence="1">The sequence shown here is derived from an EMBL/GenBank/DDBJ whole genome shotgun (WGS) entry which is preliminary data.</text>
</comment>
<gene>
    <name evidence="1" type="ORF">CO007_01210</name>
</gene>
<proteinExistence type="predicted"/>
<accession>A0A2M8GNH8</accession>
<evidence type="ECO:0000313" key="1">
    <source>
        <dbReference type="EMBL" id="PJC82117.1"/>
    </source>
</evidence>
<protein>
    <recommendedName>
        <fullName evidence="3">DUF4446 domain-containing protein</fullName>
    </recommendedName>
</protein>
<dbReference type="EMBL" id="PFQK01000026">
    <property type="protein sequence ID" value="PJC82117.1"/>
    <property type="molecule type" value="Genomic_DNA"/>
</dbReference>
<evidence type="ECO:0000313" key="2">
    <source>
        <dbReference type="Proteomes" id="UP000229370"/>
    </source>
</evidence>
<dbReference type="InterPro" id="IPR027981">
    <property type="entry name" value="DUF4446"/>
</dbReference>
<sequence>MVTYFLGFIFFWLAILTFILLKTRAHYQHLVSATKKKKLDEILDQVVDNDGKFRREIDLITKELKKIEDNTNFYFQKAGLVHYNPFNGRGEQSFVLALLNKKNSGFILNFIYTRDGLRVYTKTVKEGKGEKYQLSDEEKKAIDQSHS</sequence>